<dbReference type="RefSeq" id="WP_275247632.1">
    <property type="nucleotide sequence ID" value="NZ_BAABDX010000001.1"/>
</dbReference>
<evidence type="ECO:0000313" key="3">
    <source>
        <dbReference type="EMBL" id="WEF52056.1"/>
    </source>
</evidence>
<dbReference type="InterPro" id="IPR019595">
    <property type="entry name" value="DUF2470"/>
</dbReference>
<dbReference type="Pfam" id="PF13883">
    <property type="entry name" value="CREG_beta-barrel"/>
    <property type="match status" value="1"/>
</dbReference>
<name>A0ABY8BSW4_AFICR</name>
<dbReference type="PANTHER" id="PTHR13343:SF17">
    <property type="entry name" value="CELLULAR REPRESSOR OF E1A-STIMULATED GENES, ISOFORM A"/>
    <property type="match status" value="1"/>
</dbReference>
<evidence type="ECO:0000259" key="1">
    <source>
        <dbReference type="Pfam" id="PF10615"/>
    </source>
</evidence>
<gene>
    <name evidence="3" type="ORF">AFIC_000517</name>
</gene>
<dbReference type="InterPro" id="IPR012349">
    <property type="entry name" value="Split_barrel_FMN-bd"/>
</dbReference>
<evidence type="ECO:0000259" key="2">
    <source>
        <dbReference type="Pfam" id="PF13883"/>
    </source>
</evidence>
<feature type="domain" description="CREG-like beta-barrel" evidence="2">
    <location>
        <begin position="8"/>
        <end position="150"/>
    </location>
</feature>
<dbReference type="Gene3D" id="2.30.110.10">
    <property type="entry name" value="Electron Transport, Fmn-binding Protein, Chain A"/>
    <property type="match status" value="1"/>
</dbReference>
<dbReference type="EMBL" id="CP113162">
    <property type="protein sequence ID" value="WEF52056.1"/>
    <property type="molecule type" value="Genomic_DNA"/>
</dbReference>
<reference evidence="3 4" key="1">
    <citation type="submission" date="2022-11" db="EMBL/GenBank/DDBJ databases">
        <authorList>
            <person name="Siebert D."/>
            <person name="Busche T."/>
            <person name="Saydam E."/>
            <person name="Kalinowski J."/>
            <person name="Ruckert C."/>
            <person name="Blombach B."/>
        </authorList>
    </citation>
    <scope>NUCLEOTIDE SEQUENCE [LARGE SCALE GENOMIC DNA]</scope>
    <source>
        <strain evidence="3 4">DSM 1083</strain>
    </source>
</reference>
<organism evidence="3 4">
    <name type="scientific">Afipia carboxydohydrogena</name>
    <name type="common">Pseudomonas carboxydohydrogena</name>
    <dbReference type="NCBI Taxonomy" id="290"/>
    <lineage>
        <taxon>Bacteria</taxon>
        <taxon>Pseudomonadati</taxon>
        <taxon>Pseudomonadota</taxon>
        <taxon>Alphaproteobacteria</taxon>
        <taxon>Hyphomicrobiales</taxon>
        <taxon>Nitrobacteraceae</taxon>
        <taxon>Afipia</taxon>
    </lineage>
</organism>
<protein>
    <submittedName>
        <fullName evidence="3">DUF2470 domain-containing protein</fullName>
    </submittedName>
</protein>
<proteinExistence type="predicted"/>
<dbReference type="SUPFAM" id="SSF50475">
    <property type="entry name" value="FMN-binding split barrel"/>
    <property type="match status" value="1"/>
</dbReference>
<dbReference type="PANTHER" id="PTHR13343">
    <property type="entry name" value="CREG1 PROTEIN"/>
    <property type="match status" value="1"/>
</dbReference>
<evidence type="ECO:0000313" key="4">
    <source>
        <dbReference type="Proteomes" id="UP001213907"/>
    </source>
</evidence>
<dbReference type="Gene3D" id="3.20.180.10">
    <property type="entry name" value="PNP-oxidase-like"/>
    <property type="match status" value="1"/>
</dbReference>
<keyword evidence="4" id="KW-1185">Reference proteome</keyword>
<dbReference type="Pfam" id="PF10615">
    <property type="entry name" value="DUF2470"/>
    <property type="match status" value="1"/>
</dbReference>
<dbReference type="InterPro" id="IPR037119">
    <property type="entry name" value="Haem_oxidase_HugZ-like_sf"/>
</dbReference>
<accession>A0ABY8BSW4</accession>
<dbReference type="Proteomes" id="UP001213907">
    <property type="component" value="Chromosome"/>
</dbReference>
<feature type="domain" description="DUF2470" evidence="1">
    <location>
        <begin position="167"/>
        <end position="235"/>
    </location>
</feature>
<dbReference type="InterPro" id="IPR055343">
    <property type="entry name" value="CREG_beta-barrel"/>
</dbReference>
<sequence length="245" mass="26138">MTPPLSPDSAGMVRDLLRSSRQGALATLMAGSGAPYCSLVNVAPDADGAPLLLVSALALHTKNIVSDARVSVMLDERRAGDPLEGVRIMLAGEARPPAPDDLLRIRRRYLAFHPSAADFAGFADFSFLKVFPTGVHLVAGFGRIVDLPPSRFLTPVDDAQSLLAAEEGIVAHLNADHRDTMNLYAMHLADAPSADWHCVACDPDGLDLASDGRTLRLAFPKRVTTPEVLRMVLKELAAQARAQAG</sequence>